<reference evidence="2 3" key="1">
    <citation type="submission" date="2023-05" db="EMBL/GenBank/DDBJ databases">
        <title>Corynebacterium suedekumii sp. nov. and Corynebacterium breve sp. nov. isolated from raw cow's milk.</title>
        <authorList>
            <person name="Baer M.K."/>
            <person name="Mehl L."/>
            <person name="Hellmuth R."/>
            <person name="Marke G."/>
            <person name="Lipski A."/>
        </authorList>
    </citation>
    <scope>NUCLEOTIDE SEQUENCE [LARGE SCALE GENOMIC DNA]</scope>
    <source>
        <strain evidence="2 3">R4</strain>
    </source>
</reference>
<keyword evidence="3" id="KW-1185">Reference proteome</keyword>
<keyword evidence="2" id="KW-0808">Transferase</keyword>
<evidence type="ECO:0000313" key="3">
    <source>
        <dbReference type="Proteomes" id="UP001225598"/>
    </source>
</evidence>
<dbReference type="RefSeq" id="WP_284823867.1">
    <property type="nucleotide sequence ID" value="NZ_CP126969.1"/>
</dbReference>
<dbReference type="InterPro" id="IPR016181">
    <property type="entry name" value="Acyl_CoA_acyltransferase"/>
</dbReference>
<evidence type="ECO:0000313" key="2">
    <source>
        <dbReference type="EMBL" id="WIM67053.1"/>
    </source>
</evidence>
<dbReference type="Pfam" id="PF00583">
    <property type="entry name" value="Acetyltransf_1"/>
    <property type="match status" value="1"/>
</dbReference>
<dbReference type="CDD" id="cd04301">
    <property type="entry name" value="NAT_SF"/>
    <property type="match status" value="1"/>
</dbReference>
<dbReference type="InterPro" id="IPR000182">
    <property type="entry name" value="GNAT_dom"/>
</dbReference>
<proteinExistence type="predicted"/>
<feature type="domain" description="N-acetyltransferase" evidence="1">
    <location>
        <begin position="6"/>
        <end position="206"/>
    </location>
</feature>
<evidence type="ECO:0000259" key="1">
    <source>
        <dbReference type="PROSITE" id="PS51186"/>
    </source>
</evidence>
<dbReference type="Proteomes" id="UP001225598">
    <property type="component" value="Chromosome"/>
</dbReference>
<name>A0ABY8VFK8_9CORY</name>
<dbReference type="GO" id="GO:0016746">
    <property type="term" value="F:acyltransferase activity"/>
    <property type="evidence" value="ECO:0007669"/>
    <property type="project" value="UniProtKB-KW"/>
</dbReference>
<gene>
    <name evidence="2" type="ORF">QP027_07925</name>
</gene>
<dbReference type="Gene3D" id="3.40.630.30">
    <property type="match status" value="1"/>
</dbReference>
<keyword evidence="2" id="KW-0012">Acyltransferase</keyword>
<sequence>MTESAITFRPYRPTDGASLISIINEAFGVDQRFTDPLTIDRFLELYLQSSLVRATWTQVALLNDEPVGLIVGSVPKEPRVDGQPLRVIQMLSHVLQLVPSAFRNRRVLRDWFGEQLAYAQALRNAKKQHAVSDTELVLFVVDEHARGTGIGTKLYDNFKNYLRSLNRSGFFLYTDSDCTWQFYEAKGMRRAADVRRKTLLDEQPRTIHNYVYIGEA</sequence>
<dbReference type="SUPFAM" id="SSF55729">
    <property type="entry name" value="Acyl-CoA N-acyltransferases (Nat)"/>
    <property type="match status" value="1"/>
</dbReference>
<dbReference type="EMBL" id="CP126969">
    <property type="protein sequence ID" value="WIM67053.1"/>
    <property type="molecule type" value="Genomic_DNA"/>
</dbReference>
<organism evidence="2 3">
    <name type="scientific">Corynebacterium breve</name>
    <dbReference type="NCBI Taxonomy" id="3049799"/>
    <lineage>
        <taxon>Bacteria</taxon>
        <taxon>Bacillati</taxon>
        <taxon>Actinomycetota</taxon>
        <taxon>Actinomycetes</taxon>
        <taxon>Mycobacteriales</taxon>
        <taxon>Corynebacteriaceae</taxon>
        <taxon>Corynebacterium</taxon>
    </lineage>
</organism>
<protein>
    <submittedName>
        <fullName evidence="2">GNAT family N-acetyltransferase</fullName>
        <ecNumber evidence="2">2.3.1.-</ecNumber>
    </submittedName>
</protein>
<dbReference type="PROSITE" id="PS51186">
    <property type="entry name" value="GNAT"/>
    <property type="match status" value="1"/>
</dbReference>
<accession>A0ABY8VFK8</accession>
<dbReference type="EC" id="2.3.1.-" evidence="2"/>